<sequence>MKKRRDLNALVNGRSRKQSAVKKGQHELLRNESDSSEVEEFSVPPRALIRNGQSRFCSVCLSATTFLLVVACLASCGGLIWMQLRLRTQLEELKGHVRQVESGSQGPEEFQSLHTQVKGLTDSIKTMKTGQNGLEGLSKSVATISQRLDALQKKTDELQKSVAQAPQLQSLPAQIVDTSKEVANLGSQVEAFKTSMKQQNDDLHALQQRVSSLQEKVGGGRENNSPVMSGPTIGGASANILSAAISSLNTTCTRDVGTLQRGLEATGQRVLLLENRTTELGLHVQLLSNKPVSQTNSTQPDWQQLINSAVNSAMEHLRNSSAESESEEEDKSSSNSNKFDEILQQVQNVSELVTSFKQQIDELKQERNSSATSDMKVKPINVSQAMSDVLTSALGAFKEQYNIDILHVNVSLDKLNNTVTDLQQGMMDLTNATNYLKTKLNSLLKVSSTPAMPLGLGTDSVTPPSAVTSTLIASVLETTSPDMTSQVPHTEGEEHEEGDHVDTVNFFVESLQKRVIIPGYETKEKLRKGFSSWDQNGDNRVSYEDLQDHVGPTLPSAEQFVPYDVNHDGLYSLEELEQAQGISGTQDSSQRKPANTKKRAPLSKEDIKELAKALEKH</sequence>
<dbReference type="PROSITE" id="PS50222">
    <property type="entry name" value="EF_HAND_2"/>
    <property type="match status" value="1"/>
</dbReference>
<dbReference type="InterPro" id="IPR018247">
    <property type="entry name" value="EF_Hand_1_Ca_BS"/>
</dbReference>
<feature type="region of interest" description="Disordered" evidence="3">
    <location>
        <begin position="578"/>
        <end position="617"/>
    </location>
</feature>
<feature type="region of interest" description="Disordered" evidence="3">
    <location>
        <begin position="315"/>
        <end position="336"/>
    </location>
</feature>
<feature type="transmembrane region" description="Helical" evidence="4">
    <location>
        <begin position="56"/>
        <end position="82"/>
    </location>
</feature>
<protein>
    <submittedName>
        <fullName evidence="7">EF-hand calcium-binding domain-containing protein 14 isoform X2</fullName>
    </submittedName>
</protein>
<evidence type="ECO:0000259" key="5">
    <source>
        <dbReference type="PROSITE" id="PS50222"/>
    </source>
</evidence>
<dbReference type="Proteomes" id="UP000085678">
    <property type="component" value="Unplaced"/>
</dbReference>
<organism evidence="6 7">
    <name type="scientific">Lingula anatina</name>
    <name type="common">Brachiopod</name>
    <name type="synonym">Lingula unguis</name>
    <dbReference type="NCBI Taxonomy" id="7574"/>
    <lineage>
        <taxon>Eukaryota</taxon>
        <taxon>Metazoa</taxon>
        <taxon>Spiralia</taxon>
        <taxon>Lophotrochozoa</taxon>
        <taxon>Brachiopoda</taxon>
        <taxon>Linguliformea</taxon>
        <taxon>Lingulata</taxon>
        <taxon>Lingulida</taxon>
        <taxon>Linguloidea</taxon>
        <taxon>Lingulidae</taxon>
        <taxon>Lingula</taxon>
    </lineage>
</organism>
<dbReference type="GO" id="GO:0005509">
    <property type="term" value="F:calcium ion binding"/>
    <property type="evidence" value="ECO:0007669"/>
    <property type="project" value="InterPro"/>
</dbReference>
<keyword evidence="4" id="KW-1133">Transmembrane helix</keyword>
<dbReference type="RefSeq" id="XP_013405988.1">
    <property type="nucleotide sequence ID" value="XM_013550534.1"/>
</dbReference>
<dbReference type="InterPro" id="IPR002048">
    <property type="entry name" value="EF_hand_dom"/>
</dbReference>
<keyword evidence="6" id="KW-1185">Reference proteome</keyword>
<keyword evidence="2" id="KW-0175">Coiled coil</keyword>
<dbReference type="PANTHER" id="PTHR15717:SF2">
    <property type="entry name" value="EF-HAND CALCIUM-BINDING DOMAIN-CONTAINING PROTEIN 14"/>
    <property type="match status" value="1"/>
</dbReference>
<feature type="compositionally biased region" description="Basic and acidic residues" evidence="3">
    <location>
        <begin position="602"/>
        <end position="617"/>
    </location>
</feature>
<reference evidence="7" key="1">
    <citation type="submission" date="2025-08" db="UniProtKB">
        <authorList>
            <consortium name="RefSeq"/>
        </authorList>
    </citation>
    <scope>IDENTIFICATION</scope>
    <source>
        <tissue evidence="7">Gonads</tissue>
    </source>
</reference>
<name>A0A1S3J6Q3_LINAN</name>
<dbReference type="PROSITE" id="PS00018">
    <property type="entry name" value="EF_HAND_1"/>
    <property type="match status" value="1"/>
</dbReference>
<dbReference type="InterPro" id="IPR011992">
    <property type="entry name" value="EF-hand-dom_pair"/>
</dbReference>
<evidence type="ECO:0000256" key="4">
    <source>
        <dbReference type="SAM" id="Phobius"/>
    </source>
</evidence>
<feature type="domain" description="EF-hand" evidence="5">
    <location>
        <begin position="521"/>
        <end position="556"/>
    </location>
</feature>
<feature type="coiled-coil region" evidence="2">
    <location>
        <begin position="134"/>
        <end position="161"/>
    </location>
</feature>
<dbReference type="OrthoDB" id="10009315at2759"/>
<feature type="region of interest" description="Disordered" evidence="3">
    <location>
        <begin position="1"/>
        <end position="36"/>
    </location>
</feature>
<accession>A0A1S3J6Q3</accession>
<feature type="compositionally biased region" description="Polar residues" evidence="3">
    <location>
        <begin position="580"/>
        <end position="593"/>
    </location>
</feature>
<evidence type="ECO:0000313" key="7">
    <source>
        <dbReference type="RefSeq" id="XP_013405988.1"/>
    </source>
</evidence>
<keyword evidence="4" id="KW-0812">Transmembrane</keyword>
<evidence type="ECO:0000313" key="6">
    <source>
        <dbReference type="Proteomes" id="UP000085678"/>
    </source>
</evidence>
<feature type="compositionally biased region" description="Basic and acidic residues" evidence="3">
    <location>
        <begin position="24"/>
        <end position="33"/>
    </location>
</feature>
<feature type="coiled-coil region" evidence="2">
    <location>
        <begin position="189"/>
        <end position="216"/>
    </location>
</feature>
<proteinExistence type="predicted"/>
<dbReference type="PANTHER" id="PTHR15717">
    <property type="entry name" value="PROTEIN KIAA0494"/>
    <property type="match status" value="1"/>
</dbReference>
<dbReference type="Gene3D" id="1.10.238.10">
    <property type="entry name" value="EF-hand"/>
    <property type="match status" value="1"/>
</dbReference>
<evidence type="ECO:0000256" key="2">
    <source>
        <dbReference type="SAM" id="Coils"/>
    </source>
</evidence>
<keyword evidence="4" id="KW-0472">Membrane</keyword>
<dbReference type="GeneID" id="106170595"/>
<dbReference type="AlphaFoldDB" id="A0A1S3J6Q3"/>
<feature type="region of interest" description="Disordered" evidence="3">
    <location>
        <begin position="480"/>
        <end position="499"/>
    </location>
</feature>
<evidence type="ECO:0000256" key="1">
    <source>
        <dbReference type="ARBA" id="ARBA00022837"/>
    </source>
</evidence>
<gene>
    <name evidence="7" type="primary">LOC106170595</name>
</gene>
<evidence type="ECO:0000256" key="3">
    <source>
        <dbReference type="SAM" id="MobiDB-lite"/>
    </source>
</evidence>
<dbReference type="SUPFAM" id="SSF47473">
    <property type="entry name" value="EF-hand"/>
    <property type="match status" value="1"/>
</dbReference>
<dbReference type="Gene3D" id="1.20.120.330">
    <property type="entry name" value="Nucleotidyltransferases domain 2"/>
    <property type="match status" value="1"/>
</dbReference>
<keyword evidence="1" id="KW-0106">Calcium</keyword>
<dbReference type="InterPro" id="IPR042352">
    <property type="entry name" value="EFCAB14"/>
</dbReference>